<dbReference type="GO" id="GO:0007160">
    <property type="term" value="P:cell-matrix adhesion"/>
    <property type="evidence" value="ECO:0007669"/>
    <property type="project" value="TreeGrafter"/>
</dbReference>
<evidence type="ECO:0000256" key="3">
    <source>
        <dbReference type="ARBA" id="ARBA00022729"/>
    </source>
</evidence>
<dbReference type="Gene3D" id="2.60.40.1530">
    <property type="entry name" value="ntegrin, alpha v. Chain A, domain 4"/>
    <property type="match status" value="1"/>
</dbReference>
<evidence type="ECO:0000256" key="6">
    <source>
        <dbReference type="ARBA" id="ARBA00023037"/>
    </source>
</evidence>
<evidence type="ECO:0000256" key="2">
    <source>
        <dbReference type="ARBA" id="ARBA00008054"/>
    </source>
</evidence>
<organism evidence="14 15">
    <name type="scientific">Catharus ustulatus</name>
    <name type="common">Russet-backed thrush</name>
    <name type="synonym">Hylocichla ustulatus</name>
    <dbReference type="NCBI Taxonomy" id="91951"/>
    <lineage>
        <taxon>Eukaryota</taxon>
        <taxon>Metazoa</taxon>
        <taxon>Chordata</taxon>
        <taxon>Craniata</taxon>
        <taxon>Vertebrata</taxon>
        <taxon>Euteleostomi</taxon>
        <taxon>Archelosauria</taxon>
        <taxon>Archosauria</taxon>
        <taxon>Dinosauria</taxon>
        <taxon>Saurischia</taxon>
        <taxon>Theropoda</taxon>
        <taxon>Coelurosauria</taxon>
        <taxon>Aves</taxon>
        <taxon>Neognathae</taxon>
        <taxon>Neoaves</taxon>
        <taxon>Telluraves</taxon>
        <taxon>Australaves</taxon>
        <taxon>Passeriformes</taxon>
        <taxon>Turdidae</taxon>
        <taxon>Catharus</taxon>
    </lineage>
</organism>
<dbReference type="PROSITE" id="PS51470">
    <property type="entry name" value="FG_GAP"/>
    <property type="match status" value="4"/>
</dbReference>
<dbReference type="GO" id="GO:0033627">
    <property type="term" value="P:cell adhesion mediated by integrin"/>
    <property type="evidence" value="ECO:0007669"/>
    <property type="project" value="TreeGrafter"/>
</dbReference>
<dbReference type="InterPro" id="IPR032695">
    <property type="entry name" value="Integrin_dom_sf"/>
</dbReference>
<dbReference type="SUPFAM" id="SSF69318">
    <property type="entry name" value="Integrin alpha N-terminal domain"/>
    <property type="match status" value="1"/>
</dbReference>
<feature type="domain" description="Integrin alpha first immunoglubulin-like" evidence="12">
    <location>
        <begin position="459"/>
        <end position="615"/>
    </location>
</feature>
<dbReference type="Gene3D" id="1.20.5.930">
    <property type="entry name" value="Bicelle-embedded integrin alpha(iib) transmembrane segment"/>
    <property type="match status" value="1"/>
</dbReference>
<evidence type="ECO:0000256" key="11">
    <source>
        <dbReference type="RuleBase" id="RU003762"/>
    </source>
</evidence>
<evidence type="ECO:0000256" key="8">
    <source>
        <dbReference type="ARBA" id="ARBA00023170"/>
    </source>
</evidence>
<feature type="repeat" description="FG-GAP" evidence="10">
    <location>
        <begin position="183"/>
        <end position="234"/>
    </location>
</feature>
<feature type="repeat" description="FG-GAP" evidence="10">
    <location>
        <begin position="412"/>
        <end position="474"/>
    </location>
</feature>
<dbReference type="GO" id="GO:0007229">
    <property type="term" value="P:integrin-mediated signaling pathway"/>
    <property type="evidence" value="ECO:0007669"/>
    <property type="project" value="UniProtKB-KW"/>
</dbReference>
<keyword evidence="5 11" id="KW-0130">Cell adhesion</keyword>
<dbReference type="InterPro" id="IPR000413">
    <property type="entry name" value="Integrin_alpha"/>
</dbReference>
<dbReference type="InterPro" id="IPR028994">
    <property type="entry name" value="Integrin_alpha_N"/>
</dbReference>
<keyword evidence="11" id="KW-1133">Transmembrane helix</keyword>
<feature type="repeat" description="FG-GAP" evidence="10">
    <location>
        <begin position="288"/>
        <end position="347"/>
    </location>
</feature>
<reference evidence="14" key="3">
    <citation type="submission" date="2025-09" db="UniProtKB">
        <authorList>
            <consortium name="Ensembl"/>
        </authorList>
    </citation>
    <scope>IDENTIFICATION</scope>
</reference>
<dbReference type="Gene3D" id="2.60.40.1460">
    <property type="entry name" value="Integrin domains. Chain A, domain 2"/>
    <property type="match status" value="1"/>
</dbReference>
<dbReference type="PANTHER" id="PTHR23220">
    <property type="entry name" value="INTEGRIN ALPHA"/>
    <property type="match status" value="1"/>
</dbReference>
<feature type="chain" id="PRO_5034576990" evidence="11">
    <location>
        <begin position="30"/>
        <end position="960"/>
    </location>
</feature>
<dbReference type="InterPro" id="IPR018184">
    <property type="entry name" value="Integrin_alpha_C_CS"/>
</dbReference>
<gene>
    <name evidence="14" type="primary">ITGA4</name>
</gene>
<dbReference type="Pfam" id="PF01839">
    <property type="entry name" value="FG-GAP"/>
    <property type="match status" value="2"/>
</dbReference>
<dbReference type="InterPro" id="IPR048286">
    <property type="entry name" value="Integrin_alpha_Ig-like_3"/>
</dbReference>
<evidence type="ECO:0000256" key="10">
    <source>
        <dbReference type="PROSITE-ProRule" id="PRU00803"/>
    </source>
</evidence>
<evidence type="ECO:0000313" key="15">
    <source>
        <dbReference type="Proteomes" id="UP000694563"/>
    </source>
</evidence>
<dbReference type="SMART" id="SM00191">
    <property type="entry name" value="Int_alpha"/>
    <property type="match status" value="5"/>
</dbReference>
<dbReference type="PROSITE" id="PS00242">
    <property type="entry name" value="INTEGRIN_ALPHA"/>
    <property type="match status" value="1"/>
</dbReference>
<dbReference type="Gene3D" id="2.130.10.130">
    <property type="entry name" value="Integrin alpha, N-terminal"/>
    <property type="match status" value="1"/>
</dbReference>
<evidence type="ECO:0000256" key="4">
    <source>
        <dbReference type="ARBA" id="ARBA00022737"/>
    </source>
</evidence>
<proteinExistence type="inferred from homology"/>
<comment type="subcellular location">
    <subcellularLocation>
        <location evidence="1 11">Membrane</location>
        <topology evidence="1 11">Single-pass type I membrane protein</topology>
    </subcellularLocation>
</comment>
<reference evidence="14" key="2">
    <citation type="submission" date="2025-08" db="UniProtKB">
        <authorList>
            <consortium name="Ensembl"/>
        </authorList>
    </citation>
    <scope>IDENTIFICATION</scope>
</reference>
<dbReference type="PRINTS" id="PR01185">
    <property type="entry name" value="INTEGRINA"/>
</dbReference>
<keyword evidence="15" id="KW-1185">Reference proteome</keyword>
<dbReference type="GO" id="GO:0098609">
    <property type="term" value="P:cell-cell adhesion"/>
    <property type="evidence" value="ECO:0007669"/>
    <property type="project" value="TreeGrafter"/>
</dbReference>
<dbReference type="InterPro" id="IPR013649">
    <property type="entry name" value="Integrin_alpha_Ig-like_1"/>
</dbReference>
<evidence type="ECO:0000313" key="14">
    <source>
        <dbReference type="Ensembl" id="ENSCUSP00005010677.1"/>
    </source>
</evidence>
<dbReference type="GO" id="GO:0005178">
    <property type="term" value="F:integrin binding"/>
    <property type="evidence" value="ECO:0007669"/>
    <property type="project" value="TreeGrafter"/>
</dbReference>
<dbReference type="Proteomes" id="UP000694563">
    <property type="component" value="Chromosome 7"/>
</dbReference>
<dbReference type="InterPro" id="IPR013519">
    <property type="entry name" value="Int_alpha_beta-p"/>
</dbReference>
<keyword evidence="11" id="KW-0812">Transmembrane</keyword>
<feature type="domain" description="Integrin alpha third immunoglobulin-like" evidence="13">
    <location>
        <begin position="818"/>
        <end position="877"/>
    </location>
</feature>
<keyword evidence="7 11" id="KW-0472">Membrane</keyword>
<feature type="domain" description="Integrin alpha third immunoglobulin-like" evidence="13">
    <location>
        <begin position="740"/>
        <end position="807"/>
    </location>
</feature>
<evidence type="ECO:0000259" key="13">
    <source>
        <dbReference type="Pfam" id="PF20806"/>
    </source>
</evidence>
<dbReference type="Pfam" id="PF20806">
    <property type="entry name" value="Integrin_A_Ig_3"/>
    <property type="match status" value="2"/>
</dbReference>
<keyword evidence="8 11" id="KW-0675">Receptor</keyword>
<dbReference type="Gene3D" id="2.60.40.1510">
    <property type="entry name" value="ntegrin, alpha v. Chain A, domain 3"/>
    <property type="match status" value="1"/>
</dbReference>
<dbReference type="GO" id="GO:0009897">
    <property type="term" value="C:external side of plasma membrane"/>
    <property type="evidence" value="ECO:0007669"/>
    <property type="project" value="TreeGrafter"/>
</dbReference>
<dbReference type="InterPro" id="IPR013517">
    <property type="entry name" value="FG-GAP"/>
</dbReference>
<sequence length="960" mass="106915">MRSCGRARGAAGWAAPLLLLWQCLPTARPYNLDTQHPLLFRGGNGTFFGYSVLLHGHGEERWLVAGAPRASWPANESVVNPGAIFRCRIGGSSSGGCEQLQLGELPSGERCGKTCLEERDNQWLGVSLSRQPKEGGSIVACGHRWKNVFYVKNEHKLPHGICFAIPPDFRTELSRRICPCYIDHARKFGENHGSCQAGMSSFYIEDLIIMGAPGSFYWTGSVFVYNTTANTIHAYTDSNNEVKFGSYLGYSVGAGHFLTPSSIEVIGGAPQQEQTGKAYIFSNERQLNILFEVRGKKLGSYFGAAVCAVDLNSDGFSDLLVGAPMQSTIREEGRVYVYINSGSGAKMVELNIELSGSDSYAARFGESIANLGDIDNDGFEDVAIGAPQEDNLKGAIYIYNGREDGITPSFSQRIQGREVSNSLSMFGQSISSGIDVDNNGYQDVAVGAFFSDSAVVLRTKPVIIVEASLKHSSSINRTKLDCMENDQPATCMNLKICFTYRGREVPGYIVLLYNLSVDVNRKEDTQARFYFSSNGTYDTISGKMKIYSNITTCKDHPAFMRKDVRDILTPVHVEASYHLGHHILQKRDVQEFSPLQPVLQRRKEKDVIKSKLNFSLKKYLQNLPHDKKAYLGVGSVKTLWLNISLLNVGDDAYETVLHVQIPKGLYYIREILNELNKIFALKLCQDTLSFNIRKILFVLQLDYSFLLDASSLTRAEEDLNIIINATCLTGGIMEEKVMFVSPTSFVYGAEENDSPVTCMKENINFTFHVINAGPSMSPNTNLEIMIPNAFPPRDSKLFNPLDIKQSQLALIFPSLVQYCMKNDSLCLQIHCKLGNMESGKEATVHLHLEATPLLLQMDDASVLKFEVRATAWPEKNAKVIELHKDKQAAYVYLEGVHHQKPKYHVTVLIISLGLIVGVTLLLVLSFILWKIGFFKRKYKAVPQDVNRRDSWSFKSGNKND</sequence>
<keyword evidence="6 11" id="KW-0401">Integrin</keyword>
<evidence type="ECO:0000259" key="12">
    <source>
        <dbReference type="Pfam" id="PF08441"/>
    </source>
</evidence>
<dbReference type="SUPFAM" id="SSF69179">
    <property type="entry name" value="Integrin domains"/>
    <property type="match status" value="3"/>
</dbReference>
<dbReference type="PANTHER" id="PTHR23220:SF78">
    <property type="entry name" value="INTEGRIN ALPHA-4"/>
    <property type="match status" value="1"/>
</dbReference>
<evidence type="ECO:0000256" key="1">
    <source>
        <dbReference type="ARBA" id="ARBA00004479"/>
    </source>
</evidence>
<evidence type="ECO:0000256" key="9">
    <source>
        <dbReference type="ARBA" id="ARBA00023180"/>
    </source>
</evidence>
<name>A0A8C3U8T8_CATUS</name>
<keyword evidence="9" id="KW-0325">Glycoprotein</keyword>
<comment type="similarity">
    <text evidence="2 11">Belongs to the integrin alpha chain family.</text>
</comment>
<feature type="signal peptide" evidence="11">
    <location>
        <begin position="1"/>
        <end position="29"/>
    </location>
</feature>
<keyword evidence="4" id="KW-0677">Repeat</keyword>
<dbReference type="Pfam" id="PF08441">
    <property type="entry name" value="Integrin_A_Ig_1"/>
    <property type="match status" value="1"/>
</dbReference>
<dbReference type="AlphaFoldDB" id="A0A8C3U8T8"/>
<feature type="repeat" description="FG-GAP" evidence="10">
    <location>
        <begin position="351"/>
        <end position="408"/>
    </location>
</feature>
<feature type="transmembrane region" description="Helical" evidence="11">
    <location>
        <begin position="903"/>
        <end position="929"/>
    </location>
</feature>
<protein>
    <submittedName>
        <fullName evidence="14">Integrin subunit alpha 4</fullName>
    </submittedName>
</protein>
<dbReference type="Ensembl" id="ENSCUST00005011126.1">
    <property type="protein sequence ID" value="ENSCUSP00005010677.1"/>
    <property type="gene ID" value="ENSCUSG00005005076.1"/>
</dbReference>
<evidence type="ECO:0000256" key="5">
    <source>
        <dbReference type="ARBA" id="ARBA00022889"/>
    </source>
</evidence>
<keyword evidence="3 11" id="KW-0732">Signal</keyword>
<evidence type="ECO:0000256" key="7">
    <source>
        <dbReference type="ARBA" id="ARBA00023136"/>
    </source>
</evidence>
<dbReference type="GO" id="GO:0008305">
    <property type="term" value="C:integrin complex"/>
    <property type="evidence" value="ECO:0007669"/>
    <property type="project" value="InterPro"/>
</dbReference>
<accession>A0A8C3U8T8</accession>
<reference evidence="14" key="1">
    <citation type="submission" date="2020-10" db="EMBL/GenBank/DDBJ databases">
        <title>Catharus ustulatus (Swainson's thrush) genome, bCatUst1, primary haplotype v2.</title>
        <authorList>
            <person name="Delmore K."/>
            <person name="Vafadar M."/>
            <person name="Formenti G."/>
            <person name="Chow W."/>
            <person name="Pelan S."/>
            <person name="Howe K."/>
            <person name="Rhie A."/>
            <person name="Mountcastle J."/>
            <person name="Haase B."/>
            <person name="Fedrigo O."/>
            <person name="Jarvis E.D."/>
        </authorList>
    </citation>
    <scope>NUCLEOTIDE SEQUENCE [LARGE SCALE GENOMIC DNA]</scope>
</reference>